<organism evidence="2 3">
    <name type="scientific">Deinococcus humi</name>
    <dbReference type="NCBI Taxonomy" id="662880"/>
    <lineage>
        <taxon>Bacteria</taxon>
        <taxon>Thermotogati</taxon>
        <taxon>Deinococcota</taxon>
        <taxon>Deinococci</taxon>
        <taxon>Deinococcales</taxon>
        <taxon>Deinococcaceae</taxon>
        <taxon>Deinococcus</taxon>
    </lineage>
</organism>
<evidence type="ECO:0000313" key="3">
    <source>
        <dbReference type="Proteomes" id="UP000552709"/>
    </source>
</evidence>
<feature type="region of interest" description="Disordered" evidence="1">
    <location>
        <begin position="187"/>
        <end position="215"/>
    </location>
</feature>
<dbReference type="AlphaFoldDB" id="A0A7W8JXL9"/>
<keyword evidence="3" id="KW-1185">Reference proteome</keyword>
<dbReference type="Proteomes" id="UP000552709">
    <property type="component" value="Unassembled WGS sequence"/>
</dbReference>
<evidence type="ECO:0000256" key="1">
    <source>
        <dbReference type="SAM" id="MobiDB-lite"/>
    </source>
</evidence>
<name>A0A7W8JXL9_9DEIO</name>
<accession>A0A7W8JXL9</accession>
<protein>
    <submittedName>
        <fullName evidence="2">Uncharacterized protein</fullName>
    </submittedName>
</protein>
<reference evidence="2 3" key="1">
    <citation type="submission" date="2020-08" db="EMBL/GenBank/DDBJ databases">
        <title>Genomic Encyclopedia of Type Strains, Phase IV (KMG-IV): sequencing the most valuable type-strain genomes for metagenomic binning, comparative biology and taxonomic classification.</title>
        <authorList>
            <person name="Goeker M."/>
        </authorList>
    </citation>
    <scope>NUCLEOTIDE SEQUENCE [LARGE SCALE GENOMIC DNA]</scope>
    <source>
        <strain evidence="2 3">DSM 27939</strain>
    </source>
</reference>
<proteinExistence type="predicted"/>
<feature type="region of interest" description="Disordered" evidence="1">
    <location>
        <begin position="1"/>
        <end position="27"/>
    </location>
</feature>
<dbReference type="EMBL" id="JACHFL010000015">
    <property type="protein sequence ID" value="MBB5365107.1"/>
    <property type="molecule type" value="Genomic_DNA"/>
</dbReference>
<feature type="compositionally biased region" description="Basic and acidic residues" evidence="1">
    <location>
        <begin position="205"/>
        <end position="215"/>
    </location>
</feature>
<sequence length="215" mass="24144">MDAPGAAAQPMSRDKPPLNPPGFLATQDLKDRGWTPTLIMRFLGEHDQTRPNGLRMGRRRLPPVKLYAETRVLEVERDDAFLAAQARAADARERAERNRAVRDAKRAALLEAAVGSYTPSVHPEPLRKGAVRKAREPYLAGVDFALDRLRREIPKLTASEEARLGELLRERLDEALAAAYAWYPAPHSLPPEQEAAPGRKKGKAKASDWREWDWD</sequence>
<evidence type="ECO:0000313" key="2">
    <source>
        <dbReference type="EMBL" id="MBB5365107.1"/>
    </source>
</evidence>
<gene>
    <name evidence="2" type="ORF">HNQ08_004225</name>
</gene>
<comment type="caution">
    <text evidence="2">The sequence shown here is derived from an EMBL/GenBank/DDBJ whole genome shotgun (WGS) entry which is preliminary data.</text>
</comment>